<keyword evidence="1" id="KW-0472">Membrane</keyword>
<reference evidence="2 3" key="2">
    <citation type="submission" date="2010-03" db="EMBL/GenBank/DDBJ databases">
        <authorList>
            <person name="Pajon A."/>
        </authorList>
    </citation>
    <scope>NUCLEOTIDE SEQUENCE [LARGE SCALE GENOMIC DNA]</scope>
    <source>
        <strain evidence="2 3">SGP1</strain>
    </source>
</reference>
<keyword evidence="1" id="KW-0812">Transmembrane</keyword>
<dbReference type="AlphaFoldDB" id="A0AB94IV99"/>
<name>A0AB94IV99_9BACT</name>
<dbReference type="KEGG" id="sbr:SY1_01150"/>
<dbReference type="Proteomes" id="UP000008957">
    <property type="component" value="Chromosome"/>
</dbReference>
<protein>
    <recommendedName>
        <fullName evidence="4">DUF4491 domain-containing protein</fullName>
    </recommendedName>
</protein>
<reference evidence="3" key="1">
    <citation type="submission" date="2010-03" db="EMBL/GenBank/DDBJ databases">
        <title>The genome sequence of Synergistetes sp. SGP1.</title>
        <authorList>
            <consortium name="metaHIT consortium -- http://www.metahit.eu/"/>
            <person name="Pajon A."/>
            <person name="Turner K."/>
            <person name="Parkhill J."/>
            <person name="Wade W."/>
            <person name="Vartoukian S."/>
        </authorList>
    </citation>
    <scope>NUCLEOTIDE SEQUENCE [LARGE SCALE GENOMIC DNA]</scope>
    <source>
        <strain evidence="3">SGP1</strain>
    </source>
</reference>
<gene>
    <name evidence="2" type="ORF">SY1_01150</name>
</gene>
<feature type="transmembrane region" description="Helical" evidence="1">
    <location>
        <begin position="6"/>
        <end position="23"/>
    </location>
</feature>
<organism evidence="2 3">
    <name type="scientific">Fretibacterium fastidiosum</name>
    <dbReference type="NCBI Taxonomy" id="651822"/>
    <lineage>
        <taxon>Bacteria</taxon>
        <taxon>Thermotogati</taxon>
        <taxon>Synergistota</taxon>
        <taxon>Synergistia</taxon>
        <taxon>Synergistales</taxon>
        <taxon>Aminobacteriaceae</taxon>
        <taxon>Fretibacterium</taxon>
    </lineage>
</organism>
<evidence type="ECO:0000256" key="1">
    <source>
        <dbReference type="SAM" id="Phobius"/>
    </source>
</evidence>
<dbReference type="RefSeq" id="WP_015555827.1">
    <property type="nucleotide sequence ID" value="NC_021038.1"/>
</dbReference>
<dbReference type="EMBL" id="FP929056">
    <property type="protein sequence ID" value="CBL27680.1"/>
    <property type="molecule type" value="Genomic_DNA"/>
</dbReference>
<evidence type="ECO:0008006" key="4">
    <source>
        <dbReference type="Google" id="ProtNLM"/>
    </source>
</evidence>
<keyword evidence="1" id="KW-1133">Transmembrane helix</keyword>
<dbReference type="InterPro" id="IPR027890">
    <property type="entry name" value="DUF4491"/>
</dbReference>
<evidence type="ECO:0000313" key="2">
    <source>
        <dbReference type="EMBL" id="CBL27680.1"/>
    </source>
</evidence>
<accession>A0AB94IV99</accession>
<proteinExistence type="predicted"/>
<sequence>MLNGSGILIGLASFLLIGLFHPIVIKCEYYFSDRVWPVFLVGGLAFCTASLFAEDPTFSAILGVAGFTSLWSIHELKQQTKRVERGWFPRNPKRAPEE</sequence>
<keyword evidence="3" id="KW-1185">Reference proteome</keyword>
<feature type="transmembrane region" description="Helical" evidence="1">
    <location>
        <begin position="35"/>
        <end position="52"/>
    </location>
</feature>
<dbReference type="Pfam" id="PF14898">
    <property type="entry name" value="DUF4491"/>
    <property type="match status" value="1"/>
</dbReference>
<evidence type="ECO:0000313" key="3">
    <source>
        <dbReference type="Proteomes" id="UP000008957"/>
    </source>
</evidence>